<feature type="compositionally biased region" description="Polar residues" evidence="1">
    <location>
        <begin position="131"/>
        <end position="150"/>
    </location>
</feature>
<feature type="compositionally biased region" description="Low complexity" evidence="1">
    <location>
        <begin position="172"/>
        <end position="181"/>
    </location>
</feature>
<organism evidence="3 4">
    <name type="scientific">Coniochaeta pulveracea</name>
    <dbReference type="NCBI Taxonomy" id="177199"/>
    <lineage>
        <taxon>Eukaryota</taxon>
        <taxon>Fungi</taxon>
        <taxon>Dikarya</taxon>
        <taxon>Ascomycota</taxon>
        <taxon>Pezizomycotina</taxon>
        <taxon>Sordariomycetes</taxon>
        <taxon>Sordariomycetidae</taxon>
        <taxon>Coniochaetales</taxon>
        <taxon>Coniochaetaceae</taxon>
        <taxon>Coniochaeta</taxon>
    </lineage>
</organism>
<evidence type="ECO:0000313" key="3">
    <source>
        <dbReference type="EMBL" id="RKU44719.1"/>
    </source>
</evidence>
<evidence type="ECO:0000313" key="4">
    <source>
        <dbReference type="Proteomes" id="UP000275385"/>
    </source>
</evidence>
<sequence length="355" mass="38081">MPPALGSQWASRQNPAVPAKIRCDIGKEWKNSSEFSKNKLVDYANRARLGGYVTPANSGISCRVHTGEPGLKRQCMGPCGKILPLSLFSKNTRVRGINWCNECTEWQLANEPGWSPYPTPDSRTTEEDRLPNNSSTISKQAMSTTSTTGNIMWPIRVEDDEEDEDSEDDDATSVTGTETVTTTTRHALSVVSGLGGTSEYDGSQITAAMDGLDLGSDATERNYGGPAMFGGATGSSAAPTDTASVSSRQTPLDGPLMQVFNAWDPSGNYHRVAKAPTVVSEARTTTTTTTATSTSTTRENGWAKPASRKCPAEPPSYLKARQAATSDGLETSADPRHSMYYQPSRSDDGESDDDI</sequence>
<name>A0A420YA07_9PEZI</name>
<feature type="region of interest" description="Disordered" evidence="1">
    <location>
        <begin position="110"/>
        <end position="181"/>
    </location>
</feature>
<dbReference type="STRING" id="177199.A0A420YA07"/>
<keyword evidence="4" id="KW-1185">Reference proteome</keyword>
<reference evidence="3 4" key="1">
    <citation type="submission" date="2018-08" db="EMBL/GenBank/DDBJ databases">
        <title>Draft genome of the lignicolous fungus Coniochaeta pulveracea.</title>
        <authorList>
            <person name="Borstlap C.J."/>
            <person name="De Witt R.N."/>
            <person name="Botha A."/>
            <person name="Volschenk H."/>
        </authorList>
    </citation>
    <scope>NUCLEOTIDE SEQUENCE [LARGE SCALE GENOMIC DNA]</scope>
    <source>
        <strain evidence="3 4">CAB683</strain>
    </source>
</reference>
<feature type="region of interest" description="Disordered" evidence="1">
    <location>
        <begin position="280"/>
        <end position="355"/>
    </location>
</feature>
<evidence type="ECO:0000256" key="1">
    <source>
        <dbReference type="SAM" id="MobiDB-lite"/>
    </source>
</evidence>
<feature type="domain" description="Stc1" evidence="2">
    <location>
        <begin position="22"/>
        <end position="105"/>
    </location>
</feature>
<dbReference type="Pfam" id="PF12898">
    <property type="entry name" value="Stc1"/>
    <property type="match status" value="1"/>
</dbReference>
<protein>
    <recommendedName>
        <fullName evidence="2">Stc1 domain-containing protein</fullName>
    </recommendedName>
</protein>
<comment type="caution">
    <text evidence="3">The sequence shown here is derived from an EMBL/GenBank/DDBJ whole genome shotgun (WGS) entry which is preliminary data.</text>
</comment>
<dbReference type="InterPro" id="IPR024630">
    <property type="entry name" value="Stc1"/>
</dbReference>
<dbReference type="AlphaFoldDB" id="A0A420YA07"/>
<dbReference type="EMBL" id="QVQW01000028">
    <property type="protein sequence ID" value="RKU44719.1"/>
    <property type="molecule type" value="Genomic_DNA"/>
</dbReference>
<feature type="region of interest" description="Disordered" evidence="1">
    <location>
        <begin position="232"/>
        <end position="252"/>
    </location>
</feature>
<feature type="compositionally biased region" description="Low complexity" evidence="1">
    <location>
        <begin position="280"/>
        <end position="299"/>
    </location>
</feature>
<feature type="compositionally biased region" description="Polar residues" evidence="1">
    <location>
        <begin position="234"/>
        <end position="250"/>
    </location>
</feature>
<accession>A0A420YA07</accession>
<feature type="compositionally biased region" description="Acidic residues" evidence="1">
    <location>
        <begin position="158"/>
        <end position="171"/>
    </location>
</feature>
<gene>
    <name evidence="3" type="ORF">DL546_006967</name>
</gene>
<dbReference type="OrthoDB" id="3514033at2759"/>
<evidence type="ECO:0000259" key="2">
    <source>
        <dbReference type="Pfam" id="PF12898"/>
    </source>
</evidence>
<proteinExistence type="predicted"/>
<dbReference type="Proteomes" id="UP000275385">
    <property type="component" value="Unassembled WGS sequence"/>
</dbReference>